<organism evidence="1 2">
    <name type="scientific">Catenaria anguillulae PL171</name>
    <dbReference type="NCBI Taxonomy" id="765915"/>
    <lineage>
        <taxon>Eukaryota</taxon>
        <taxon>Fungi</taxon>
        <taxon>Fungi incertae sedis</taxon>
        <taxon>Blastocladiomycota</taxon>
        <taxon>Blastocladiomycetes</taxon>
        <taxon>Blastocladiales</taxon>
        <taxon>Catenariaceae</taxon>
        <taxon>Catenaria</taxon>
    </lineage>
</organism>
<evidence type="ECO:0000313" key="1">
    <source>
        <dbReference type="EMBL" id="ORZ37719.1"/>
    </source>
</evidence>
<gene>
    <name evidence="1" type="ORF">BCR44DRAFT_57419</name>
</gene>
<accession>A0A1Y2HT63</accession>
<dbReference type="OrthoDB" id="426293at2759"/>
<name>A0A1Y2HT63_9FUNG</name>
<dbReference type="Proteomes" id="UP000193411">
    <property type="component" value="Unassembled WGS sequence"/>
</dbReference>
<dbReference type="AlphaFoldDB" id="A0A1Y2HT63"/>
<dbReference type="EMBL" id="MCFL01000011">
    <property type="protein sequence ID" value="ORZ37719.1"/>
    <property type="molecule type" value="Genomic_DNA"/>
</dbReference>
<comment type="caution">
    <text evidence="1">The sequence shown here is derived from an EMBL/GenBank/DDBJ whole genome shotgun (WGS) entry which is preliminary data.</text>
</comment>
<proteinExistence type="predicted"/>
<sequence length="677" mass="75061">MPVLNEIAITTMPAPAPGLSHHDDDNKALTLAVAQLSISNDHVANEHRGASNADRASNPSTDCWLPLELIESVLMTAAALIVASIANRSQPATSSKRRSHIAVNGKTTQALTNLLVLASHDIQPVARAILPLLSHAWPPTNAAAKGRADALEAAHRFGLIQHWLGDFESSPIRLDLLVKAAYTRGHVNVLRWIQANWRDEVIAFGSRQLLSPNDPTIVQAACALSGMRGADMLEFWVVESGLDLSQAWTEGKVTQATKQVFVARNVAVLRWLARHWNRLWQGEAKWDWNWVEQAVRDGDFVMVDACAQVCELDLVKFVARRRPAPQLFAGSMIEEVVIVCERIMDLASQAGHVDLLDCWIQRQESRSLPVVYSELAVDLCDSIPVLDWWLKSGLPLKYSNVALHRATTCRDIELLDWWLAADRNGMISELKYDSRIMTLASCDRTLDSSYSGARLIKASPPTASSLMTRCVLQWWDDSQLDLKLPTASDILGGTIPSPIDLSADPGILDWWLSRAQRLCSSHAESSIQDHFPRFTQVAMHRAAYWNRADVLDWWFTKGTAAGLEPLYLTHRMIELAAMTPAMQQRTFGLDSSSLNWCLTNLSPVQFRGSLLEWVQARGPESKSPRGLRTGTQTAMANVKNICAKNGACVVCENGGGLQPLEGGYVRQEPGENFVFFW</sequence>
<evidence type="ECO:0000313" key="2">
    <source>
        <dbReference type="Proteomes" id="UP000193411"/>
    </source>
</evidence>
<protein>
    <submittedName>
        <fullName evidence="1">Uncharacterized protein</fullName>
    </submittedName>
</protein>
<keyword evidence="2" id="KW-1185">Reference proteome</keyword>
<reference evidence="1 2" key="1">
    <citation type="submission" date="2016-07" db="EMBL/GenBank/DDBJ databases">
        <title>Pervasive Adenine N6-methylation of Active Genes in Fungi.</title>
        <authorList>
            <consortium name="DOE Joint Genome Institute"/>
            <person name="Mondo S.J."/>
            <person name="Dannebaum R.O."/>
            <person name="Kuo R.C."/>
            <person name="Labutti K."/>
            <person name="Haridas S."/>
            <person name="Kuo A."/>
            <person name="Salamov A."/>
            <person name="Ahrendt S.R."/>
            <person name="Lipzen A."/>
            <person name="Sullivan W."/>
            <person name="Andreopoulos W.B."/>
            <person name="Clum A."/>
            <person name="Lindquist E."/>
            <person name="Daum C."/>
            <person name="Ramamoorthy G.K."/>
            <person name="Gryganskyi A."/>
            <person name="Culley D."/>
            <person name="Magnuson J.K."/>
            <person name="James T.Y."/>
            <person name="O'Malley M.A."/>
            <person name="Stajich J.E."/>
            <person name="Spatafora J.W."/>
            <person name="Visel A."/>
            <person name="Grigoriev I.V."/>
        </authorList>
    </citation>
    <scope>NUCLEOTIDE SEQUENCE [LARGE SCALE GENOMIC DNA]</scope>
    <source>
        <strain evidence="1 2">PL171</strain>
    </source>
</reference>